<comment type="catalytic activity">
    <reaction evidence="1">
        <text>Thiol-dependent hydrolysis of ester, thioester, amide, peptide and isopeptide bonds formed by the C-terminal Gly of ubiquitin (a 76-residue protein attached to proteins as an intracellular targeting signal).</text>
        <dbReference type="EC" id="3.4.19.12"/>
    </reaction>
</comment>
<dbReference type="EMBL" id="ML978176">
    <property type="protein sequence ID" value="KAF2031984.1"/>
    <property type="molecule type" value="Genomic_DNA"/>
</dbReference>
<evidence type="ECO:0000256" key="2">
    <source>
        <dbReference type="ARBA" id="ARBA00012759"/>
    </source>
</evidence>
<dbReference type="EC" id="3.4.19.12" evidence="2"/>
<dbReference type="Pfam" id="PF12359">
    <property type="entry name" value="DUF3645"/>
    <property type="match status" value="1"/>
</dbReference>
<reference evidence="10" key="1">
    <citation type="journal article" date="2020" name="Stud. Mycol.">
        <title>101 Dothideomycetes genomes: a test case for predicting lifestyles and emergence of pathogens.</title>
        <authorList>
            <person name="Haridas S."/>
            <person name="Albert R."/>
            <person name="Binder M."/>
            <person name="Bloem J."/>
            <person name="Labutti K."/>
            <person name="Salamov A."/>
            <person name="Andreopoulos B."/>
            <person name="Baker S."/>
            <person name="Barry K."/>
            <person name="Bills G."/>
            <person name="Bluhm B."/>
            <person name="Cannon C."/>
            <person name="Castanera R."/>
            <person name="Culley D."/>
            <person name="Daum C."/>
            <person name="Ezra D."/>
            <person name="Gonzalez J."/>
            <person name="Henrissat B."/>
            <person name="Kuo A."/>
            <person name="Liang C."/>
            <person name="Lipzen A."/>
            <person name="Lutzoni F."/>
            <person name="Magnuson J."/>
            <person name="Mondo S."/>
            <person name="Nolan M."/>
            <person name="Ohm R."/>
            <person name="Pangilinan J."/>
            <person name="Park H.-J."/>
            <person name="Ramirez L."/>
            <person name="Alfaro M."/>
            <person name="Sun H."/>
            <person name="Tritt A."/>
            <person name="Yoshinaga Y."/>
            <person name="Zwiers L.-H."/>
            <person name="Turgeon B."/>
            <person name="Goodwin S."/>
            <person name="Spatafora J."/>
            <person name="Crous P."/>
            <person name="Grigoriev I."/>
        </authorList>
    </citation>
    <scope>NUCLEOTIDE SEQUENCE</scope>
    <source>
        <strain evidence="10">CBS 110217</strain>
    </source>
</reference>
<organism evidence="10 11">
    <name type="scientific">Setomelanomma holmii</name>
    <dbReference type="NCBI Taxonomy" id="210430"/>
    <lineage>
        <taxon>Eukaryota</taxon>
        <taxon>Fungi</taxon>
        <taxon>Dikarya</taxon>
        <taxon>Ascomycota</taxon>
        <taxon>Pezizomycotina</taxon>
        <taxon>Dothideomycetes</taxon>
        <taxon>Pleosporomycetidae</taxon>
        <taxon>Pleosporales</taxon>
        <taxon>Pleosporineae</taxon>
        <taxon>Phaeosphaeriaceae</taxon>
        <taxon>Setomelanomma</taxon>
    </lineage>
</organism>
<evidence type="ECO:0000313" key="11">
    <source>
        <dbReference type="Proteomes" id="UP000799777"/>
    </source>
</evidence>
<dbReference type="Proteomes" id="UP000799777">
    <property type="component" value="Unassembled WGS sequence"/>
</dbReference>
<dbReference type="InterPro" id="IPR022105">
    <property type="entry name" value="DUF3645"/>
</dbReference>
<keyword evidence="3" id="KW-0645">Protease</keyword>
<evidence type="ECO:0000256" key="1">
    <source>
        <dbReference type="ARBA" id="ARBA00000707"/>
    </source>
</evidence>
<comment type="caution">
    <text evidence="10">The sequence shown here is derived from an EMBL/GenBank/DDBJ whole genome shotgun (WGS) entry which is preliminary data.</text>
</comment>
<evidence type="ECO:0000259" key="8">
    <source>
        <dbReference type="Pfam" id="PF12359"/>
    </source>
</evidence>
<evidence type="ECO:0000313" key="10">
    <source>
        <dbReference type="EMBL" id="KAF2031984.1"/>
    </source>
</evidence>
<evidence type="ECO:0000259" key="7">
    <source>
        <dbReference type="Pfam" id="PF12340"/>
    </source>
</evidence>
<name>A0A9P4HCZ4_9PLEO</name>
<protein>
    <recommendedName>
        <fullName evidence="2">ubiquitinyl hydrolase 1</fullName>
        <ecNumber evidence="2">3.4.19.12</ecNumber>
    </recommendedName>
</protein>
<dbReference type="PANTHER" id="PTHR13367">
    <property type="entry name" value="UBIQUITIN THIOESTERASE"/>
    <property type="match status" value="1"/>
</dbReference>
<accession>A0A9P4HCZ4</accession>
<dbReference type="GO" id="GO:0006508">
    <property type="term" value="P:proteolysis"/>
    <property type="evidence" value="ECO:0007669"/>
    <property type="project" value="UniProtKB-KW"/>
</dbReference>
<keyword evidence="5" id="KW-0378">Hydrolase</keyword>
<dbReference type="PANTHER" id="PTHR13367:SF34">
    <property type="match status" value="1"/>
</dbReference>
<keyword evidence="11" id="KW-1185">Reference proteome</keyword>
<feature type="domain" description="DUF6606" evidence="9">
    <location>
        <begin position="13"/>
        <end position="218"/>
    </location>
</feature>
<evidence type="ECO:0000259" key="9">
    <source>
        <dbReference type="Pfam" id="PF20255"/>
    </source>
</evidence>
<evidence type="ECO:0000256" key="5">
    <source>
        <dbReference type="ARBA" id="ARBA00022801"/>
    </source>
</evidence>
<keyword evidence="6" id="KW-0788">Thiol protease</keyword>
<dbReference type="InterPro" id="IPR046541">
    <property type="entry name" value="DUF6606"/>
</dbReference>
<proteinExistence type="predicted"/>
<dbReference type="InterPro" id="IPR022099">
    <property type="entry name" value="DUF3638"/>
</dbReference>
<dbReference type="GO" id="GO:0004843">
    <property type="term" value="F:cysteine-type deubiquitinase activity"/>
    <property type="evidence" value="ECO:0007669"/>
    <property type="project" value="UniProtKB-EC"/>
</dbReference>
<keyword evidence="4" id="KW-0833">Ubl conjugation pathway</keyword>
<dbReference type="Pfam" id="PF20255">
    <property type="entry name" value="DUF6606"/>
    <property type="match status" value="1"/>
</dbReference>
<dbReference type="Pfam" id="PF12340">
    <property type="entry name" value="DUF3638"/>
    <property type="match status" value="2"/>
</dbReference>
<feature type="domain" description="DUF3638" evidence="7">
    <location>
        <begin position="1881"/>
        <end position="1982"/>
    </location>
</feature>
<feature type="domain" description="DUF3645" evidence="8">
    <location>
        <begin position="2073"/>
        <end position="2105"/>
    </location>
</feature>
<sequence>MAPSVGAIVFHQSHHNDGFVNETLLRTSLDKLTGGKPTGAIPLEIKAQNAGVLITQDGPSVVFESFELSSTNQQSMACKARLMRTFPGPSSKVSVLKMQDAGWKQSRSFTLAKMSNEAAAEFQPTNRANTTDPSLVTDFLMSVVAAVGDLVEVPRILKHTRDDVLSSKHAKLPWRQSSLWLLIRVALQPIFDRAADSASKPKDLYKSFGVLVLSRILDMVKHKWQTYGIDCVRTLSLKTARRPKKIQKLGPNFTLKANWQGDVRQSLTEVQNLLDANWGKAVQSQQGYIDIAHISTLRPHEDIDIALPMLDAYLPQVTSASQSATAHDIRPTSTYPDFPGDKLPSGLDLTDEDQIYRLIATEAWVQNHLTTFAGTRINNQATCGDLLCLMKAYYRSASKAYAGSPTNMSIIYLTLCELWIQCDALACRKFPLLRKYDPEVHLEELQCLSLPLRTQMERLHHVESYVQTRRSDATKTNPSAYEKVGHASSFGVKCFLLNQGSDLQELMAEVKRIAAVDHHKKCQELRGLKRQHKDLMEKYNDTLCEFEVTMSDDHDEDAVTAPRHSSTCSRCALKAEANKLSISIYEWPVDQDEDVAIATIFELKAPEAFSYWRDATYYFLATVLGYRNDAPTKPSYAFGLDEHHGLAKMLPERYRGRRIVIVSFVKSNTAKVDDISINASLEEANVCLPNALRYKLYDNDKKSRTYVDIKGKSSDELPRNCFIDLPEPSKALRRFLNRPSLAPYGLSSNEVIPSQAHTPRTKRARPTKSYTLGAFSRWPLRPSIPPASRADGLAYTAALIGDPEAFGAFIQLTQHYTKHPATLALASFALLARRILSMNSSLTVIARSLQYLAEIRKIYHEQRSELYMRTLEIALLGTSTCDVETAFFPDLVRQPNTVSALLQCSIRVKENEESLKSDAEGNRKTMHSAWRRLMYRIFPALQQQVVKDSNGLDEAILLSWATFQSGAGATWSHAKSGRLLVHFDLLTGDLMVDGLPLTCLPIAFTQHRMYDRLFGNSILEVGPSYEIGMRFAVKSTRHGYHMHFGMRQMDMLMLTTNAQTRLEILLARLVEDVLPRAFITDYIHWFDRSRNEILFRKSGNPWQSSNDVWHLKKTGVTWRFSKGTDTLIFQPLEDVDRIHVKFNTTSRTITIALPRLQLDFYILPQTNQIRSRQYRSMVIDCNQHIGTLVGLTSKLILCGDMNDDRMILIPLPREFTAESITVAKEDTSRVCAYTLDTTLLHPFTGRTGTEAALDILQSASTRSFEFLSPENVSLLLSIAKLTPGRTSHSEDTQQVHWDQNLPSSSQHPRFFILVKAMFNEAQRTMFFHPHAEFTEPKEMPVIKSHLLERDMNRTSTFMVDGYGAEVFTDRHDLHYESREMNEDPERESAGLHAPLASLRSGLFSGELKQMVMRSASNHHDMNDLKFDNKWLGDSTTHFAELRCTLHSSLPKASKKVNSFNIMLWLSAMAYSTTAQIDSIHAFATFFRLIDMATIKPPSASASFNLSQSKKDLAECPEYNLPREEGEQKGAHTRRIKRILAKNQKDAANQFFAALQKQWPRVRPSAPSAKDLKNCFKAWHNCQRFFDYLDRSLRNLCSSMRTSTTTHHAQPSQPFSLSEQHFSLGNSQVIDELNGLCRDLRMHNGRPESQANYVAALKLSLPQRSRPAMAISYHEQRKLMKPHRSFFKIIWQTVTTTLKPLILLSKKVVRRSSGSSREIAFYIQHTPRTSPLRWLKCLSREIFDFLHDSWKSIVIEYGRAITSLHRARRMAALVDTPLELAAELQNIGHSNWSPWDFPETLLLEAESGIMIRGVQETIAAQMRDSPNNENAVCQLNMGEGKSSVMVPIVAAALAEKQSLVRIIVAKPQSRQMLQVLTSKLACQECMENRGVILAQPEHILFFKLMCLEHLLIGDKSTASSLLKTQQFFDALSRDIVDESDENFSPHFELVYTMGSQQAIDFAPQRWMIIAQILRLVSKYATEVKEQNDMSVAIETHEAGNGKFPRVRILRPDATDALLSKIADHDVRAIESSRVWTDSTKHAILLVHGLIACGVLRFILSSKRWRVNFGLHPDRIPRTSLAVPYRFKDEPSPRAEFSHPDVLIAFTLLSYYYGGLNDQQMFIAFEHLSNSNQSAIEFSEWVDTASSNLPTAYRILSGINIKDRQHCIQNIFPHLRYSTACIEYFLSRSIFPKEIRQFSSKLSASGWDMGAVKANPTTGFSRTKDTMHLLPLAVKHLDLPSQSHVNALVLAYLLETSSVEMLPSKYPDRTDTEYVLTTAIDSQPDVRVILDCGAAILEQSNKQVVETWLKLTDPKQVHAEVFFHEEELSILDRDDRIESFQTSPFAKQLDACAVYLDEAHTRGIDLKLPQHYRACLTLGSSLSKDKLVQGCMRMRQLGKGQSVVFLVPEEITTKILEITKNELDEEITVRDVLVRSIIETWTDLKKSMPLWAVQGKRYISHEHLTFDANLTIEEAREFLEDEGQTLEARYRPAKDWDLKNPTIAEIMSRCHGFGAMQRDIERLEQMEAAAHGLSSHLEDLVTKGKFPSTMNQFTPAFQALRTTSAKDLCDLSEFPTDLFVTYDFMRTVKHPAGGEKASFLTDLYQRPVQWVLSVPHPNQPGVIQNLVIISPHEANKLMRLLRRKTAKVTLHAFSARTNSSYASLDALDLVTTGCHFTPGSVPRSLIAQLNLFAGSLYLRSYNEYIELCEFLGLLHGDALPSQQVSADGFVTPPKGKWGLTQSPVPLLRALLMQIRKEGEGLEKTHLGKILNGVKLDEADFRRSFDGGIMNQLSARDRLDNSERQTAGDIGAALDRDWSNVTLRSSHEQI</sequence>
<evidence type="ECO:0000256" key="6">
    <source>
        <dbReference type="ARBA" id="ARBA00022807"/>
    </source>
</evidence>
<feature type="domain" description="DUF3638" evidence="7">
    <location>
        <begin position="1788"/>
        <end position="1880"/>
    </location>
</feature>
<evidence type="ECO:0000256" key="3">
    <source>
        <dbReference type="ARBA" id="ARBA00022670"/>
    </source>
</evidence>
<dbReference type="OrthoDB" id="3182339at2759"/>
<gene>
    <name evidence="10" type="ORF">EK21DRAFT_99304</name>
</gene>
<dbReference type="InterPro" id="IPR051346">
    <property type="entry name" value="OTU_Deubiquitinase"/>
</dbReference>
<evidence type="ECO:0000256" key="4">
    <source>
        <dbReference type="ARBA" id="ARBA00022786"/>
    </source>
</evidence>